<keyword evidence="1" id="KW-0472">Membrane</keyword>
<reference evidence="2" key="1">
    <citation type="submission" date="2018-06" db="EMBL/GenBank/DDBJ databases">
        <authorList>
            <person name="Zhirakovskaya E."/>
        </authorList>
    </citation>
    <scope>NUCLEOTIDE SEQUENCE</scope>
</reference>
<keyword evidence="1" id="KW-1133">Transmembrane helix</keyword>
<name>A0A3B1AC30_9ZZZZ</name>
<proteinExistence type="predicted"/>
<organism evidence="2">
    <name type="scientific">hydrothermal vent metagenome</name>
    <dbReference type="NCBI Taxonomy" id="652676"/>
    <lineage>
        <taxon>unclassified sequences</taxon>
        <taxon>metagenomes</taxon>
        <taxon>ecological metagenomes</taxon>
    </lineage>
</organism>
<feature type="transmembrane region" description="Helical" evidence="1">
    <location>
        <begin position="12"/>
        <end position="29"/>
    </location>
</feature>
<evidence type="ECO:0000313" key="2">
    <source>
        <dbReference type="EMBL" id="VAX01532.1"/>
    </source>
</evidence>
<dbReference type="AlphaFoldDB" id="A0A3B1AC30"/>
<accession>A0A3B1AC30</accession>
<dbReference type="EMBL" id="UOFV01000257">
    <property type="protein sequence ID" value="VAX01532.1"/>
    <property type="molecule type" value="Genomic_DNA"/>
</dbReference>
<evidence type="ECO:0000256" key="1">
    <source>
        <dbReference type="SAM" id="Phobius"/>
    </source>
</evidence>
<keyword evidence="1" id="KW-0812">Transmembrane</keyword>
<protein>
    <submittedName>
        <fullName evidence="2">Uncharacterized protein</fullName>
    </submittedName>
</protein>
<gene>
    <name evidence="2" type="ORF">MNBD_GAMMA19-1284</name>
</gene>
<sequence>MIDLDNGPLAMLIWILLVYTAPFIYSFYVDKTDQDKPGIGDYG</sequence>